<reference evidence="2 3" key="1">
    <citation type="submission" date="2020-02" db="EMBL/GenBank/DDBJ databases">
        <authorList>
            <person name="Li X.-J."/>
            <person name="Feng X.-M."/>
        </authorList>
    </citation>
    <scope>NUCLEOTIDE SEQUENCE [LARGE SCALE GENOMIC DNA]</scope>
    <source>
        <strain evidence="2 3">CGMCC 4.7225</strain>
    </source>
</reference>
<feature type="compositionally biased region" description="Polar residues" evidence="1">
    <location>
        <begin position="247"/>
        <end position="260"/>
    </location>
</feature>
<comment type="caution">
    <text evidence="2">The sequence shown here is derived from an EMBL/GenBank/DDBJ whole genome shotgun (WGS) entry which is preliminary data.</text>
</comment>
<proteinExistence type="predicted"/>
<feature type="region of interest" description="Disordered" evidence="1">
    <location>
        <begin position="1"/>
        <end position="28"/>
    </location>
</feature>
<keyword evidence="2" id="KW-0223">Dioxygenase</keyword>
<dbReference type="EMBL" id="JAAGOB010000013">
    <property type="protein sequence ID" value="NED97738.1"/>
    <property type="molecule type" value="Genomic_DNA"/>
</dbReference>
<evidence type="ECO:0000313" key="3">
    <source>
        <dbReference type="Proteomes" id="UP000469185"/>
    </source>
</evidence>
<dbReference type="SUPFAM" id="SSF51197">
    <property type="entry name" value="Clavaminate synthase-like"/>
    <property type="match status" value="1"/>
</dbReference>
<protein>
    <submittedName>
        <fullName evidence="2">Phytanoyl-CoA dioxygenase family protein</fullName>
    </submittedName>
</protein>
<dbReference type="GO" id="GO:0016706">
    <property type="term" value="F:2-oxoglutarate-dependent dioxygenase activity"/>
    <property type="evidence" value="ECO:0007669"/>
    <property type="project" value="UniProtKB-ARBA"/>
</dbReference>
<sequence>MHAREVTLDATHLGELRRTEPDRDPTDLQRRLADDGYLYLPGFHDTDHVRAVRADVGARFAADGLLEPGPLPDRLVATESLRSSTVRAGIARASSALTGLLYGGRMVSLHEALLGEPIVHFTYTWLRVVPPGLGTAPHGDGVFMNRGSQRLRTTWTPLVDTSFDLGGLIILEGSHRLPEITDDYGRRDVDTFCRNTGETPGSWDGALSHDPAELRDRLGGRWLTADFRAGDVIVFGMFTVHGSLDNTSDQVRMSTDSRYQPASEPTDERWIGPEPIAHGPDAKKGLIC</sequence>
<feature type="region of interest" description="Disordered" evidence="1">
    <location>
        <begin position="247"/>
        <end position="276"/>
    </location>
</feature>
<dbReference type="PANTHER" id="PTHR40128">
    <property type="entry name" value="EXPRESSED PROTEIN"/>
    <property type="match status" value="1"/>
</dbReference>
<evidence type="ECO:0000256" key="1">
    <source>
        <dbReference type="SAM" id="MobiDB-lite"/>
    </source>
</evidence>
<accession>A0A6N9YSC8</accession>
<dbReference type="Proteomes" id="UP000469185">
    <property type="component" value="Unassembled WGS sequence"/>
</dbReference>
<name>A0A6N9YSC8_9ACTN</name>
<dbReference type="PANTHER" id="PTHR40128:SF1">
    <property type="entry name" value="PHYTANOYL-COA HYDROXYLASE"/>
    <property type="match status" value="1"/>
</dbReference>
<dbReference type="Pfam" id="PF05721">
    <property type="entry name" value="PhyH"/>
    <property type="match status" value="1"/>
</dbReference>
<keyword evidence="2" id="KW-0560">Oxidoreductase</keyword>
<dbReference type="AlphaFoldDB" id="A0A6N9YSC8"/>
<dbReference type="Gene3D" id="2.60.120.620">
    <property type="entry name" value="q2cbj1_9rhob like domain"/>
    <property type="match status" value="1"/>
</dbReference>
<gene>
    <name evidence="2" type="ORF">G1H11_20780</name>
</gene>
<dbReference type="InterPro" id="IPR008775">
    <property type="entry name" value="Phytyl_CoA_dOase-like"/>
</dbReference>
<evidence type="ECO:0000313" key="2">
    <source>
        <dbReference type="EMBL" id="NED97738.1"/>
    </source>
</evidence>
<organism evidence="2 3">
    <name type="scientific">Phytoactinopolyspora alkaliphila</name>
    <dbReference type="NCBI Taxonomy" id="1783498"/>
    <lineage>
        <taxon>Bacteria</taxon>
        <taxon>Bacillati</taxon>
        <taxon>Actinomycetota</taxon>
        <taxon>Actinomycetes</taxon>
        <taxon>Jiangellales</taxon>
        <taxon>Jiangellaceae</taxon>
        <taxon>Phytoactinopolyspora</taxon>
    </lineage>
</organism>
<keyword evidence="3" id="KW-1185">Reference proteome</keyword>